<reference evidence="1 2" key="1">
    <citation type="submission" date="2017-06" db="EMBL/GenBank/DDBJ databases">
        <title>Raineya orbicola gen. nov., sp. nov. a slightly thermophilic bacterium of the phylum Bacteroidetes and the description of Raineyaceae fam. nov.</title>
        <authorList>
            <person name="Albuquerque L."/>
            <person name="Polonia A.R.M."/>
            <person name="Barroso C."/>
            <person name="Froufe H.J.C."/>
            <person name="Lage O."/>
            <person name="Lobo-Da-Cunha A."/>
            <person name="Egas C."/>
            <person name="Da Costa M.S."/>
        </authorList>
    </citation>
    <scope>NUCLEOTIDE SEQUENCE [LARGE SCALE GENOMIC DNA]</scope>
    <source>
        <strain evidence="1 2">SPSPC-11</strain>
    </source>
</reference>
<dbReference type="RefSeq" id="WP_101357606.1">
    <property type="nucleotide sequence ID" value="NZ_NKXO01000004.1"/>
</dbReference>
<proteinExistence type="predicted"/>
<dbReference type="PROSITE" id="PS51257">
    <property type="entry name" value="PROKAR_LIPOPROTEIN"/>
    <property type="match status" value="1"/>
</dbReference>
<evidence type="ECO:0008006" key="3">
    <source>
        <dbReference type="Google" id="ProtNLM"/>
    </source>
</evidence>
<dbReference type="AlphaFoldDB" id="A0A2N3IJU6"/>
<sequence length="318" mass="34299">MKNILKYMSLAFVGGIIFASCEKSRPVVYTGENFVAFEDTLLSIPESSAKEDANGETQAIPSIATIRINRGSGDISKDLVVSYSVKAKYVTTDTLGNEVILGDVPEGNFYLSSPGAVTIKAGEGFAFITVTVVDNDQTDGNKKLTFTIESTSDASFTIGYPGPDKKAKSMVLYIEDDDCPLDINDFVGTLKVEDVAIVSTPLEHSYLVTSTQVSPNSISILGLFDPVTRYPSPTPCPAPVVLVFNTATKDVIFSPTTQTAYYRSGGCPATTNPRVVYPDPAVPNKFNTCQKLFTLNYYVRNPSASGPFDFVYSTVSKP</sequence>
<dbReference type="Gene3D" id="2.60.40.2030">
    <property type="match status" value="1"/>
</dbReference>
<evidence type="ECO:0000313" key="1">
    <source>
        <dbReference type="EMBL" id="PKQ70610.1"/>
    </source>
</evidence>
<evidence type="ECO:0000313" key="2">
    <source>
        <dbReference type="Proteomes" id="UP000233387"/>
    </source>
</evidence>
<dbReference type="InterPro" id="IPR038081">
    <property type="entry name" value="CalX-like_sf"/>
</dbReference>
<accession>A0A2N3IJU6</accession>
<dbReference type="EMBL" id="NKXO01000004">
    <property type="protein sequence ID" value="PKQ70610.1"/>
    <property type="molecule type" value="Genomic_DNA"/>
</dbReference>
<dbReference type="Proteomes" id="UP000233387">
    <property type="component" value="Unassembled WGS sequence"/>
</dbReference>
<protein>
    <recommendedName>
        <fullName evidence="3">Calx-beta domain</fullName>
    </recommendedName>
</protein>
<dbReference type="OrthoDB" id="939896at2"/>
<comment type="caution">
    <text evidence="1">The sequence shown here is derived from an EMBL/GenBank/DDBJ whole genome shotgun (WGS) entry which is preliminary data.</text>
</comment>
<keyword evidence="2" id="KW-1185">Reference proteome</keyword>
<dbReference type="SUPFAM" id="SSF141072">
    <property type="entry name" value="CalX-like"/>
    <property type="match status" value="1"/>
</dbReference>
<name>A0A2N3IJU6_9BACT</name>
<gene>
    <name evidence="1" type="ORF">Rain11_0340</name>
</gene>
<organism evidence="1 2">
    <name type="scientific">Raineya orbicola</name>
    <dbReference type="NCBI Taxonomy" id="2016530"/>
    <lineage>
        <taxon>Bacteria</taxon>
        <taxon>Pseudomonadati</taxon>
        <taxon>Bacteroidota</taxon>
        <taxon>Cytophagia</taxon>
        <taxon>Cytophagales</taxon>
        <taxon>Raineyaceae</taxon>
        <taxon>Raineya</taxon>
    </lineage>
</organism>